<evidence type="ECO:0000256" key="2">
    <source>
        <dbReference type="ARBA" id="ARBA00005582"/>
    </source>
</evidence>
<evidence type="ECO:0000256" key="3">
    <source>
        <dbReference type="ARBA" id="ARBA00022801"/>
    </source>
</evidence>
<comment type="similarity">
    <text evidence="2 5">Belongs to the Nudix hydrolase family.</text>
</comment>
<evidence type="ECO:0000256" key="1">
    <source>
        <dbReference type="ARBA" id="ARBA00001946"/>
    </source>
</evidence>
<dbReference type="PANTHER" id="PTHR43046:SF12">
    <property type="entry name" value="GDP-MANNOSE MANNOSYL HYDROLASE"/>
    <property type="match status" value="1"/>
</dbReference>
<dbReference type="PANTHER" id="PTHR43046">
    <property type="entry name" value="GDP-MANNOSE MANNOSYL HYDROLASE"/>
    <property type="match status" value="1"/>
</dbReference>
<keyword evidence="8" id="KW-1185">Reference proteome</keyword>
<dbReference type="RefSeq" id="WP_387344326.1">
    <property type="nucleotide sequence ID" value="NZ_JBIAXI010000015.1"/>
</dbReference>
<dbReference type="InterPro" id="IPR015797">
    <property type="entry name" value="NUDIX_hydrolase-like_dom_sf"/>
</dbReference>
<dbReference type="CDD" id="cd04685">
    <property type="entry name" value="NUDIX_Hydrolase"/>
    <property type="match status" value="1"/>
</dbReference>
<sequence>MTSVPVPDSATGDRPAARVVCVDGDGCVLLLRWHDPVAGRTFWEPPGGGIEAGETPLEAARRELAEETGLPGSAVLDRWEPVHRDYHWLGVHYVKTEPFYLARFAERPEVAPSLLTAEESDTLRGFGWFPYADSAALDEPVDPPELAAVVERLLAAR</sequence>
<name>A0ABW6VAI3_MICFU</name>
<accession>A0ABW6VAI3</accession>
<evidence type="ECO:0000313" key="8">
    <source>
        <dbReference type="Proteomes" id="UP001602119"/>
    </source>
</evidence>
<reference evidence="7 8" key="1">
    <citation type="submission" date="2024-10" db="EMBL/GenBank/DDBJ databases">
        <title>The Natural Products Discovery Center: Release of the First 8490 Sequenced Strains for Exploring Actinobacteria Biosynthetic Diversity.</title>
        <authorList>
            <person name="Kalkreuter E."/>
            <person name="Kautsar S.A."/>
            <person name="Yang D."/>
            <person name="Bader C.D."/>
            <person name="Teijaro C.N."/>
            <person name="Fluegel L."/>
            <person name="Davis C.M."/>
            <person name="Simpson J.R."/>
            <person name="Lauterbach L."/>
            <person name="Steele A.D."/>
            <person name="Gui C."/>
            <person name="Meng S."/>
            <person name="Li G."/>
            <person name="Viehrig K."/>
            <person name="Ye F."/>
            <person name="Su P."/>
            <person name="Kiefer A.F."/>
            <person name="Nichols A."/>
            <person name="Cepeda A.J."/>
            <person name="Yan W."/>
            <person name="Fan B."/>
            <person name="Jiang Y."/>
            <person name="Adhikari A."/>
            <person name="Zheng C.-J."/>
            <person name="Schuster L."/>
            <person name="Cowan T.M."/>
            <person name="Smanski M.J."/>
            <person name="Chevrette M.G."/>
            <person name="De Carvalho L.P.S."/>
            <person name="Shen B."/>
        </authorList>
    </citation>
    <scope>NUCLEOTIDE SEQUENCE [LARGE SCALE GENOMIC DNA]</scope>
    <source>
        <strain evidence="7 8">NPDC001281</strain>
    </source>
</reference>
<dbReference type="InterPro" id="IPR020476">
    <property type="entry name" value="Nudix_hydrolase"/>
</dbReference>
<evidence type="ECO:0000259" key="6">
    <source>
        <dbReference type="PROSITE" id="PS51462"/>
    </source>
</evidence>
<dbReference type="InterPro" id="IPR000086">
    <property type="entry name" value="NUDIX_hydrolase_dom"/>
</dbReference>
<comment type="caution">
    <text evidence="7">The sequence shown here is derived from an EMBL/GenBank/DDBJ whole genome shotgun (WGS) entry which is preliminary data.</text>
</comment>
<dbReference type="PRINTS" id="PR00502">
    <property type="entry name" value="NUDIXFAMILY"/>
</dbReference>
<gene>
    <name evidence="7" type="ORF">ACFY05_24520</name>
</gene>
<dbReference type="SUPFAM" id="SSF55811">
    <property type="entry name" value="Nudix"/>
    <property type="match status" value="1"/>
</dbReference>
<dbReference type="GO" id="GO:0016787">
    <property type="term" value="F:hydrolase activity"/>
    <property type="evidence" value="ECO:0007669"/>
    <property type="project" value="UniProtKB-KW"/>
</dbReference>
<dbReference type="InterPro" id="IPR020084">
    <property type="entry name" value="NUDIX_hydrolase_CS"/>
</dbReference>
<keyword evidence="3 5" id="KW-0378">Hydrolase</keyword>
<keyword evidence="4" id="KW-0460">Magnesium</keyword>
<dbReference type="Gene3D" id="3.90.79.10">
    <property type="entry name" value="Nucleoside Triphosphate Pyrophosphohydrolase"/>
    <property type="match status" value="1"/>
</dbReference>
<feature type="domain" description="Nudix hydrolase" evidence="6">
    <location>
        <begin position="12"/>
        <end position="154"/>
    </location>
</feature>
<comment type="cofactor">
    <cofactor evidence="1">
        <name>Mg(2+)</name>
        <dbReference type="ChEBI" id="CHEBI:18420"/>
    </cofactor>
</comment>
<organism evidence="7 8">
    <name type="scientific">Microtetraspora fusca</name>
    <dbReference type="NCBI Taxonomy" id="1997"/>
    <lineage>
        <taxon>Bacteria</taxon>
        <taxon>Bacillati</taxon>
        <taxon>Actinomycetota</taxon>
        <taxon>Actinomycetes</taxon>
        <taxon>Streptosporangiales</taxon>
        <taxon>Streptosporangiaceae</taxon>
        <taxon>Microtetraspora</taxon>
    </lineage>
</organism>
<proteinExistence type="inferred from homology"/>
<dbReference type="PROSITE" id="PS51462">
    <property type="entry name" value="NUDIX"/>
    <property type="match status" value="1"/>
</dbReference>
<dbReference type="Proteomes" id="UP001602119">
    <property type="component" value="Unassembled WGS sequence"/>
</dbReference>
<evidence type="ECO:0000313" key="7">
    <source>
        <dbReference type="EMBL" id="MFF4776023.1"/>
    </source>
</evidence>
<dbReference type="Pfam" id="PF00293">
    <property type="entry name" value="NUDIX"/>
    <property type="match status" value="1"/>
</dbReference>
<dbReference type="EMBL" id="JBIAXI010000015">
    <property type="protein sequence ID" value="MFF4776023.1"/>
    <property type="molecule type" value="Genomic_DNA"/>
</dbReference>
<protein>
    <submittedName>
        <fullName evidence="7">NUDIX hydrolase</fullName>
    </submittedName>
</protein>
<dbReference type="PROSITE" id="PS00893">
    <property type="entry name" value="NUDIX_BOX"/>
    <property type="match status" value="1"/>
</dbReference>
<evidence type="ECO:0000256" key="5">
    <source>
        <dbReference type="RuleBase" id="RU003476"/>
    </source>
</evidence>
<evidence type="ECO:0000256" key="4">
    <source>
        <dbReference type="ARBA" id="ARBA00022842"/>
    </source>
</evidence>